<dbReference type="Proteomes" id="UP001199816">
    <property type="component" value="Unassembled WGS sequence"/>
</dbReference>
<sequence>MMTDQLFLHIRRLLPEAVIPQTEIASFFQARLIKKEQLLLKEAEPCTHIYFVNKGCLYLFYHQQNRKAVIHFALEHWWLTDYKSFCDEQPAVYSIAAVEDTEVLSISRKDYETLLQSFPVMALYFNKIHERAYGAALFKQKTYATLSKEAFYRYFRTTYPAVIARIPNELFASYMGVSPEELRVLQEAFIS</sequence>
<comment type="caution">
    <text evidence="2">The sequence shown here is derived from an EMBL/GenBank/DDBJ whole genome shotgun (WGS) entry which is preliminary data.</text>
</comment>
<evidence type="ECO:0000313" key="2">
    <source>
        <dbReference type="EMBL" id="MCD2423092.1"/>
    </source>
</evidence>
<dbReference type="EMBL" id="JAJNEC010000005">
    <property type="protein sequence ID" value="MCD2423092.1"/>
    <property type="molecule type" value="Genomic_DNA"/>
</dbReference>
<dbReference type="PROSITE" id="PS50042">
    <property type="entry name" value="CNMP_BINDING_3"/>
    <property type="match status" value="1"/>
</dbReference>
<dbReference type="Gene3D" id="2.60.120.10">
    <property type="entry name" value="Jelly Rolls"/>
    <property type="match status" value="1"/>
</dbReference>
<dbReference type="RefSeq" id="WP_231004360.1">
    <property type="nucleotide sequence ID" value="NZ_JAJNEC010000005.1"/>
</dbReference>
<dbReference type="InterPro" id="IPR018490">
    <property type="entry name" value="cNMP-bd_dom_sf"/>
</dbReference>
<accession>A0ABS8PRZ6</accession>
<keyword evidence="3" id="KW-1185">Reference proteome</keyword>
<gene>
    <name evidence="2" type="ORF">LQ567_09985</name>
</gene>
<reference evidence="2 3" key="1">
    <citation type="submission" date="2021-11" db="EMBL/GenBank/DDBJ databases">
        <title>Genomic of Niabella pedocola.</title>
        <authorList>
            <person name="Wu T."/>
        </authorList>
    </citation>
    <scope>NUCLEOTIDE SEQUENCE [LARGE SCALE GENOMIC DNA]</scope>
    <source>
        <strain evidence="2 3">JCM 31011</strain>
    </source>
</reference>
<name>A0ABS8PRZ6_9BACT</name>
<dbReference type="InterPro" id="IPR014710">
    <property type="entry name" value="RmlC-like_jellyroll"/>
</dbReference>
<feature type="domain" description="Cyclic nucleotide-binding" evidence="1">
    <location>
        <begin position="6"/>
        <end position="115"/>
    </location>
</feature>
<evidence type="ECO:0000259" key="1">
    <source>
        <dbReference type="PROSITE" id="PS50042"/>
    </source>
</evidence>
<proteinExistence type="predicted"/>
<dbReference type="SUPFAM" id="SSF51206">
    <property type="entry name" value="cAMP-binding domain-like"/>
    <property type="match status" value="1"/>
</dbReference>
<evidence type="ECO:0000313" key="3">
    <source>
        <dbReference type="Proteomes" id="UP001199816"/>
    </source>
</evidence>
<dbReference type="Pfam" id="PF00027">
    <property type="entry name" value="cNMP_binding"/>
    <property type="match status" value="1"/>
</dbReference>
<dbReference type="CDD" id="cd00038">
    <property type="entry name" value="CAP_ED"/>
    <property type="match status" value="1"/>
</dbReference>
<protein>
    <submittedName>
        <fullName evidence="2">Crp/Fnr family transcriptional regulator</fullName>
    </submittedName>
</protein>
<dbReference type="InterPro" id="IPR000595">
    <property type="entry name" value="cNMP-bd_dom"/>
</dbReference>
<organism evidence="2 3">
    <name type="scientific">Niabella pedocola</name>
    <dbReference type="NCBI Taxonomy" id="1752077"/>
    <lineage>
        <taxon>Bacteria</taxon>
        <taxon>Pseudomonadati</taxon>
        <taxon>Bacteroidota</taxon>
        <taxon>Chitinophagia</taxon>
        <taxon>Chitinophagales</taxon>
        <taxon>Chitinophagaceae</taxon>
        <taxon>Niabella</taxon>
    </lineage>
</organism>